<dbReference type="InterPro" id="IPR046141">
    <property type="entry name" value="DUF6143"/>
</dbReference>
<organism evidence="1">
    <name type="scientific">bioreactor metagenome</name>
    <dbReference type="NCBI Taxonomy" id="1076179"/>
    <lineage>
        <taxon>unclassified sequences</taxon>
        <taxon>metagenomes</taxon>
        <taxon>ecological metagenomes</taxon>
    </lineage>
</organism>
<evidence type="ECO:0000313" key="1">
    <source>
        <dbReference type="EMBL" id="MPM87344.1"/>
    </source>
</evidence>
<proteinExistence type="predicted"/>
<dbReference type="Pfam" id="PF19640">
    <property type="entry name" value="DUF6143"/>
    <property type="match status" value="1"/>
</dbReference>
<name>A0A645DD75_9ZZZZ</name>
<dbReference type="AlphaFoldDB" id="A0A645DD75"/>
<protein>
    <submittedName>
        <fullName evidence="1">Uncharacterized protein</fullName>
    </submittedName>
</protein>
<sequence>MSLILVKKEKSVRDVIVLSETVYHSYIGKYFLGQTDIITFGDGHHAWGGLINPAKSNVNMFLNAYTISNFSNQPITAEGWLSSTLPGKGKASPYFASGNQSITPPPIPNVEIQNASFVSKKPTGGTYAFVRRIEPNLTLTKHDFQGMYIIPPNSSFVLFFLSPEKEQAHVRVAFGWWEEKI</sequence>
<reference evidence="1" key="1">
    <citation type="submission" date="2019-08" db="EMBL/GenBank/DDBJ databases">
        <authorList>
            <person name="Kucharzyk K."/>
            <person name="Murdoch R.W."/>
            <person name="Higgins S."/>
            <person name="Loffler F."/>
        </authorList>
    </citation>
    <scope>NUCLEOTIDE SEQUENCE</scope>
</reference>
<gene>
    <name evidence="1" type="ORF">SDC9_134440</name>
</gene>
<comment type="caution">
    <text evidence="1">The sequence shown here is derived from an EMBL/GenBank/DDBJ whole genome shotgun (WGS) entry which is preliminary data.</text>
</comment>
<dbReference type="EMBL" id="VSSQ01035182">
    <property type="protein sequence ID" value="MPM87344.1"/>
    <property type="molecule type" value="Genomic_DNA"/>
</dbReference>
<accession>A0A645DD75</accession>